<dbReference type="InterPro" id="IPR018787">
    <property type="entry name" value="DUF2371_TMEM200"/>
</dbReference>
<dbReference type="AlphaFoldDB" id="A0A7R8CXV1"/>
<evidence type="ECO:0000256" key="5">
    <source>
        <dbReference type="ARBA" id="ARBA00023136"/>
    </source>
</evidence>
<keyword evidence="3 7" id="KW-0812">Transmembrane</keyword>
<feature type="region of interest" description="Disordered" evidence="6">
    <location>
        <begin position="700"/>
        <end position="741"/>
    </location>
</feature>
<proteinExistence type="inferred from homology"/>
<sequence>MLCIYNTTLISRRGFVVCTEDCVCSCSFTVALRLLRFLKERILKMMIGGGIRGPRVNRAKRPIDRNHPGFTDEPSTSTTLPVNPVSLKNVVLCHTARITSFHMIKESSTPPTNTTNTGTSRSDSEGVRSKSSILQCSPHSHMNPAGMTDNSDAPKPESTPFSSKRLTRIIVYILAQCVPCYRQKILRYSFSEAETTEIRIFKSFQSYSQVTSTCLWHACRAITVGVILIIAGITMAILASECIDVAGNFQWLSRYLSDLKGIDDGPNSFKLNNLSFAGPVVMGFGGFLIVAACVMTFENKDNAAKIGPTATDKSNGNTQRIPHIVQFKSSSSQTTFLDRNIVQSLNTPSINIGSPSSSVTKLSKISPLPSSPLNTSSSNDRNNTEGNSASVSLAVKRSRFKGSVSHSGSGSTTKRASISGQLPLEDPSTMEPGLAIMDEIGRQALTSTFLNFQRSTAQKLATYFQSDEVVLDPLCVPKQSSKINVNWAYLDPRKKTDPCAPEGNNSDEKSSKVEKFYQYKVLTPTMYRSCMAATRQAVSMDYERTNDITNKLHREGPSLRIQSPIVKYQVSPNESIDLELGASATTHFSRSAKYLPSKRYSADDEESGSLTLDLHVEGSRPVTLVVKDESRYIIAQNDTPSRPSSFSKNKGWFQGSKKSLEELAIDLDFIDEDACSLPEENTIFTNASIECEYQSCTSKGSTIPRASSSGTKVTLNLASPEDITDEEEASFSRKFSQKTFS</sequence>
<feature type="region of interest" description="Disordered" evidence="6">
    <location>
        <begin position="104"/>
        <end position="160"/>
    </location>
</feature>
<comment type="similarity">
    <text evidence="2">Belongs to the TMEM200 family.</text>
</comment>
<keyword evidence="4 7" id="KW-1133">Transmembrane helix</keyword>
<feature type="compositionally biased region" description="Polar residues" evidence="6">
    <location>
        <begin position="129"/>
        <end position="140"/>
    </location>
</feature>
<reference evidence="8" key="1">
    <citation type="submission" date="2021-02" db="EMBL/GenBank/DDBJ databases">
        <authorList>
            <person name="Bekaert M."/>
        </authorList>
    </citation>
    <scope>NUCLEOTIDE SEQUENCE</scope>
    <source>
        <strain evidence="8">IoA-00</strain>
    </source>
</reference>
<evidence type="ECO:0000313" key="9">
    <source>
        <dbReference type="Proteomes" id="UP000675881"/>
    </source>
</evidence>
<organism evidence="8 9">
    <name type="scientific">Lepeophtheirus salmonis</name>
    <name type="common">Salmon louse</name>
    <name type="synonym">Caligus salmonis</name>
    <dbReference type="NCBI Taxonomy" id="72036"/>
    <lineage>
        <taxon>Eukaryota</taxon>
        <taxon>Metazoa</taxon>
        <taxon>Ecdysozoa</taxon>
        <taxon>Arthropoda</taxon>
        <taxon>Crustacea</taxon>
        <taxon>Multicrustacea</taxon>
        <taxon>Hexanauplia</taxon>
        <taxon>Copepoda</taxon>
        <taxon>Siphonostomatoida</taxon>
        <taxon>Caligidae</taxon>
        <taxon>Lepeophtheirus</taxon>
    </lineage>
</organism>
<evidence type="ECO:0000313" key="8">
    <source>
        <dbReference type="EMBL" id="CAF2936079.1"/>
    </source>
</evidence>
<name>A0A7R8CXV1_LEPSM</name>
<dbReference type="GO" id="GO:0016020">
    <property type="term" value="C:membrane"/>
    <property type="evidence" value="ECO:0007669"/>
    <property type="project" value="UniProtKB-SubCell"/>
</dbReference>
<accession>A0A7R8CXV1</accession>
<evidence type="ECO:0000256" key="6">
    <source>
        <dbReference type="SAM" id="MobiDB-lite"/>
    </source>
</evidence>
<evidence type="ECO:0000256" key="7">
    <source>
        <dbReference type="SAM" id="Phobius"/>
    </source>
</evidence>
<gene>
    <name evidence="8" type="ORF">LSAA_9589</name>
</gene>
<evidence type="ECO:0000256" key="4">
    <source>
        <dbReference type="ARBA" id="ARBA00022989"/>
    </source>
</evidence>
<dbReference type="EMBL" id="HG994584">
    <property type="protein sequence ID" value="CAF2936079.1"/>
    <property type="molecule type" value="Genomic_DNA"/>
</dbReference>
<feature type="transmembrane region" description="Helical" evidence="7">
    <location>
        <begin position="276"/>
        <end position="297"/>
    </location>
</feature>
<feature type="compositionally biased region" description="Low complexity" evidence="6">
    <location>
        <begin position="361"/>
        <end position="379"/>
    </location>
</feature>
<feature type="region of interest" description="Disordered" evidence="6">
    <location>
        <begin position="57"/>
        <end position="78"/>
    </location>
</feature>
<dbReference type="Proteomes" id="UP000675881">
    <property type="component" value="Chromosome 5"/>
</dbReference>
<feature type="compositionally biased region" description="Low complexity" evidence="6">
    <location>
        <begin position="402"/>
        <end position="411"/>
    </location>
</feature>
<keyword evidence="9" id="KW-1185">Reference proteome</keyword>
<feature type="compositionally biased region" description="Low complexity" evidence="6">
    <location>
        <begin position="107"/>
        <end position="121"/>
    </location>
</feature>
<feature type="compositionally biased region" description="Polar residues" evidence="6">
    <location>
        <begin position="380"/>
        <end position="391"/>
    </location>
</feature>
<comment type="subcellular location">
    <subcellularLocation>
        <location evidence="1">Membrane</location>
        <topology evidence="1">Multi-pass membrane protein</topology>
    </subcellularLocation>
</comment>
<protein>
    <submittedName>
        <fullName evidence="8">(salmon louse) hypothetical protein</fullName>
    </submittedName>
</protein>
<dbReference type="PANTHER" id="PTHR31815:SF1">
    <property type="entry name" value="TRANSMEMBRANE PROTEIN 200C"/>
    <property type="match status" value="1"/>
</dbReference>
<dbReference type="PANTHER" id="PTHR31815">
    <property type="entry name" value="AGAP005329-PA"/>
    <property type="match status" value="1"/>
</dbReference>
<evidence type="ECO:0000256" key="3">
    <source>
        <dbReference type="ARBA" id="ARBA00022692"/>
    </source>
</evidence>
<feature type="transmembrane region" description="Helical" evidence="7">
    <location>
        <begin position="218"/>
        <end position="239"/>
    </location>
</feature>
<evidence type="ECO:0000256" key="2">
    <source>
        <dbReference type="ARBA" id="ARBA00005308"/>
    </source>
</evidence>
<evidence type="ECO:0000256" key="1">
    <source>
        <dbReference type="ARBA" id="ARBA00004141"/>
    </source>
</evidence>
<feature type="region of interest" description="Disordered" evidence="6">
    <location>
        <begin position="353"/>
        <end position="431"/>
    </location>
</feature>
<keyword evidence="5 7" id="KW-0472">Membrane</keyword>
<feature type="compositionally biased region" description="Polar residues" evidence="6">
    <location>
        <begin position="700"/>
        <end position="717"/>
    </location>
</feature>